<dbReference type="Proteomes" id="UP000235387">
    <property type="component" value="Unassembled WGS sequence"/>
</dbReference>
<name>A0A2N7L3E7_9GAMM</name>
<keyword evidence="1" id="KW-0472">Membrane</keyword>
<gene>
    <name evidence="2" type="ORF">BCT23_08705</name>
</gene>
<comment type="caution">
    <text evidence="2">The sequence shown here is derived from an EMBL/GenBank/DDBJ whole genome shotgun (WGS) entry which is preliminary data.</text>
</comment>
<keyword evidence="1" id="KW-1133">Transmembrane helix</keyword>
<evidence type="ECO:0000313" key="3">
    <source>
        <dbReference type="Proteomes" id="UP000235387"/>
    </source>
</evidence>
<dbReference type="EMBL" id="MDAL01000071">
    <property type="protein sequence ID" value="PMN87426.1"/>
    <property type="molecule type" value="Genomic_DNA"/>
</dbReference>
<accession>A0A2N7L3E7</accession>
<evidence type="ECO:0000313" key="2">
    <source>
        <dbReference type="EMBL" id="PMN87426.1"/>
    </source>
</evidence>
<dbReference type="AlphaFoldDB" id="A0A2N7L3E7"/>
<feature type="transmembrane region" description="Helical" evidence="1">
    <location>
        <begin position="45"/>
        <end position="62"/>
    </location>
</feature>
<sequence length="77" mass="9228">MSLYLQYFSTDSLSYLHLKHQDFRQYHLVHETFFIQNVTSVQKESVYFVMITSVAYIFISTLNQNVDKYIVQTHQAK</sequence>
<protein>
    <submittedName>
        <fullName evidence="2">Uncharacterized protein</fullName>
    </submittedName>
</protein>
<organism evidence="2 3">
    <name type="scientific">Enterovibrio norvegicus</name>
    <dbReference type="NCBI Taxonomy" id="188144"/>
    <lineage>
        <taxon>Bacteria</taxon>
        <taxon>Pseudomonadati</taxon>
        <taxon>Pseudomonadota</taxon>
        <taxon>Gammaproteobacteria</taxon>
        <taxon>Vibrionales</taxon>
        <taxon>Vibrionaceae</taxon>
        <taxon>Enterovibrio</taxon>
    </lineage>
</organism>
<reference evidence="3" key="1">
    <citation type="submission" date="2016-07" db="EMBL/GenBank/DDBJ databases">
        <title>Nontailed viruses are major unrecognized killers of bacteria in the ocean.</title>
        <authorList>
            <person name="Kauffman K."/>
            <person name="Hussain F."/>
            <person name="Yang J."/>
            <person name="Arevalo P."/>
            <person name="Brown J."/>
            <person name="Cutler M."/>
            <person name="Kelly L."/>
            <person name="Polz M.F."/>
        </authorList>
    </citation>
    <scope>NUCLEOTIDE SEQUENCE [LARGE SCALE GENOMIC DNA]</scope>
    <source>
        <strain evidence="3">10N.261.45.A10</strain>
    </source>
</reference>
<evidence type="ECO:0000256" key="1">
    <source>
        <dbReference type="SAM" id="Phobius"/>
    </source>
</evidence>
<proteinExistence type="predicted"/>
<keyword evidence="1" id="KW-0812">Transmembrane</keyword>